<dbReference type="PANTHER" id="PTHR31223:SF70">
    <property type="entry name" value="LOG FAMILY PROTEIN YJL055W"/>
    <property type="match status" value="1"/>
</dbReference>
<evidence type="ECO:0000256" key="3">
    <source>
        <dbReference type="RuleBase" id="RU363015"/>
    </source>
</evidence>
<dbReference type="Proteomes" id="UP000266292">
    <property type="component" value="Chromosome"/>
</dbReference>
<dbReference type="InterPro" id="IPR005269">
    <property type="entry name" value="LOG"/>
</dbReference>
<dbReference type="STRING" id="709015.GCA_000472485_03056"/>
<proteinExistence type="inferred from homology"/>
<comment type="similarity">
    <text evidence="2 3">Belongs to the LOG family.</text>
</comment>
<evidence type="ECO:0000256" key="2">
    <source>
        <dbReference type="ARBA" id="ARBA00006763"/>
    </source>
</evidence>
<dbReference type="SUPFAM" id="SSF102405">
    <property type="entry name" value="MCP/YpsA-like"/>
    <property type="match status" value="1"/>
</dbReference>
<dbReference type="AlphaFoldDB" id="A0A1X9YV46"/>
<evidence type="ECO:0000313" key="5">
    <source>
        <dbReference type="Proteomes" id="UP000266292"/>
    </source>
</evidence>
<protein>
    <recommendedName>
        <fullName evidence="3">Cytokinin riboside 5'-monophosphate phosphoribohydrolase</fullName>
        <ecNumber evidence="3">3.2.2.n1</ecNumber>
    </recommendedName>
</protein>
<dbReference type="EC" id="3.2.2.n1" evidence="3"/>
<dbReference type="GO" id="GO:0008714">
    <property type="term" value="F:AMP nucleosidase activity"/>
    <property type="evidence" value="ECO:0007669"/>
    <property type="project" value="UniProtKB-EC"/>
</dbReference>
<name>A0A1X9YV46_9BACT</name>
<gene>
    <name evidence="4" type="ORF">CA264_15135</name>
</gene>
<sequence>MKSIAVFCGANAGNNPKYGEAAAKLGTLMAAQRVGLVFGGGKVGLMGTIADAVLAAGGEAVGVIPQSLVDREVAHTGLTEQHVVKTMHERKALMASKSDAFIAMPGGFGTLDEVNEIITWNQLGIIKKPVAFYNVNGYFDKFMELIAHGVQEGFIKPEYSSNLIVEEDAELLLQKITKYAEAVSEDWVDSERI</sequence>
<dbReference type="GO" id="GO:0005829">
    <property type="term" value="C:cytosol"/>
    <property type="evidence" value="ECO:0007669"/>
    <property type="project" value="TreeGrafter"/>
</dbReference>
<dbReference type="Gene3D" id="3.40.50.450">
    <property type="match status" value="1"/>
</dbReference>
<dbReference type="KEGG" id="pact:CA264_15135"/>
<dbReference type="Pfam" id="PF03641">
    <property type="entry name" value="Lysine_decarbox"/>
    <property type="match status" value="1"/>
</dbReference>
<dbReference type="EMBL" id="CP021235">
    <property type="protein sequence ID" value="ARS36644.1"/>
    <property type="molecule type" value="Genomic_DNA"/>
</dbReference>
<reference evidence="5" key="1">
    <citation type="submission" date="2017-05" db="EMBL/GenBank/DDBJ databases">
        <authorList>
            <person name="Ray J."/>
            <person name="Price M."/>
            <person name="Deutschbauer A."/>
        </authorList>
    </citation>
    <scope>NUCLEOTIDE SEQUENCE [LARGE SCALE GENOMIC DNA]</scope>
    <source>
        <strain evidence="5">DSM 19842</strain>
    </source>
</reference>
<evidence type="ECO:0000256" key="1">
    <source>
        <dbReference type="ARBA" id="ARBA00000274"/>
    </source>
</evidence>
<evidence type="ECO:0000313" key="4">
    <source>
        <dbReference type="EMBL" id="ARS36644.1"/>
    </source>
</evidence>
<comment type="catalytic activity">
    <reaction evidence="1">
        <text>AMP + H2O = D-ribose 5-phosphate + adenine</text>
        <dbReference type="Rhea" id="RHEA:20129"/>
        <dbReference type="ChEBI" id="CHEBI:15377"/>
        <dbReference type="ChEBI" id="CHEBI:16708"/>
        <dbReference type="ChEBI" id="CHEBI:78346"/>
        <dbReference type="ChEBI" id="CHEBI:456215"/>
        <dbReference type="EC" id="3.2.2.4"/>
    </reaction>
</comment>
<dbReference type="GO" id="GO:0009691">
    <property type="term" value="P:cytokinin biosynthetic process"/>
    <property type="evidence" value="ECO:0007669"/>
    <property type="project" value="UniProtKB-UniRule"/>
</dbReference>
<dbReference type="NCBIfam" id="TIGR00730">
    <property type="entry name" value="Rossman fold protein, TIGR00730 family"/>
    <property type="match status" value="1"/>
</dbReference>
<accession>A0A1X9YV46</accession>
<keyword evidence="3" id="KW-0203">Cytokinin biosynthesis</keyword>
<dbReference type="InterPro" id="IPR031100">
    <property type="entry name" value="LOG_fam"/>
</dbReference>
<dbReference type="OrthoDB" id="9801098at2"/>
<keyword evidence="3" id="KW-0378">Hydrolase</keyword>
<keyword evidence="5" id="KW-1185">Reference proteome</keyword>
<organism evidence="4 5">
    <name type="scientific">Pontibacter actiniarum</name>
    <dbReference type="NCBI Taxonomy" id="323450"/>
    <lineage>
        <taxon>Bacteria</taxon>
        <taxon>Pseudomonadati</taxon>
        <taxon>Bacteroidota</taxon>
        <taxon>Cytophagia</taxon>
        <taxon>Cytophagales</taxon>
        <taxon>Hymenobacteraceae</taxon>
        <taxon>Pontibacter</taxon>
    </lineage>
</organism>
<dbReference type="RefSeq" id="WP_025608239.1">
    <property type="nucleotide sequence ID" value="NZ_CP021235.1"/>
</dbReference>
<dbReference type="PANTHER" id="PTHR31223">
    <property type="entry name" value="LOG FAMILY PROTEIN YJL055W"/>
    <property type="match status" value="1"/>
</dbReference>